<reference evidence="5 6" key="1">
    <citation type="submission" date="2016-08" db="EMBL/GenBank/DDBJ databases">
        <title>Genome sequence of Clavibacter michiganensis spp. strain CASJ009.</title>
        <authorList>
            <person name="Thapa S.P."/>
            <person name="Coaker G."/>
        </authorList>
    </citation>
    <scope>NUCLEOTIDE SEQUENCE [LARGE SCALE GENOMIC DNA]</scope>
    <source>
        <strain evidence="5">CASJ009</strain>
    </source>
</reference>
<dbReference type="InterPro" id="IPR001509">
    <property type="entry name" value="Epimerase_deHydtase"/>
</dbReference>
<evidence type="ECO:0000313" key="5">
    <source>
        <dbReference type="EMBL" id="OUE09936.1"/>
    </source>
</evidence>
<dbReference type="PANTHER" id="PTHR43103:SF5">
    <property type="entry name" value="4-EPIMERASE, PUTATIVE (AFU_ORTHOLOGUE AFUA_7G00360)-RELATED"/>
    <property type="match status" value="1"/>
</dbReference>
<dbReference type="CDD" id="cd08946">
    <property type="entry name" value="SDR_e"/>
    <property type="match status" value="1"/>
</dbReference>
<evidence type="ECO:0000256" key="2">
    <source>
        <dbReference type="ARBA" id="ARBA00023002"/>
    </source>
</evidence>
<proteinExistence type="inferred from homology"/>
<dbReference type="PANTHER" id="PTHR43103">
    <property type="entry name" value="NUCLEOSIDE-DIPHOSPHATE-SUGAR EPIMERASE"/>
    <property type="match status" value="1"/>
</dbReference>
<keyword evidence="2" id="KW-0560">Oxidoreductase</keyword>
<protein>
    <recommendedName>
        <fullName evidence="4">NAD-dependent epimerase/dehydratase domain-containing protein</fullName>
    </recommendedName>
</protein>
<dbReference type="Gene3D" id="3.40.50.720">
    <property type="entry name" value="NAD(P)-binding Rossmann-like Domain"/>
    <property type="match status" value="1"/>
</dbReference>
<dbReference type="Pfam" id="PF01370">
    <property type="entry name" value="Epimerase"/>
    <property type="match status" value="1"/>
</dbReference>
<feature type="domain" description="NAD-dependent epimerase/dehydratase" evidence="4">
    <location>
        <begin position="7"/>
        <end position="175"/>
    </location>
</feature>
<dbReference type="EMBL" id="MDHJ01000001">
    <property type="protein sequence ID" value="OUE09936.1"/>
    <property type="molecule type" value="Genomic_DNA"/>
</dbReference>
<evidence type="ECO:0000256" key="3">
    <source>
        <dbReference type="ARBA" id="ARBA00023027"/>
    </source>
</evidence>
<dbReference type="InterPro" id="IPR036291">
    <property type="entry name" value="NAD(P)-bd_dom_sf"/>
</dbReference>
<organism evidence="5 6">
    <name type="scientific">Clavibacter michiganensis</name>
    <dbReference type="NCBI Taxonomy" id="28447"/>
    <lineage>
        <taxon>Bacteria</taxon>
        <taxon>Bacillati</taxon>
        <taxon>Actinomycetota</taxon>
        <taxon>Actinomycetes</taxon>
        <taxon>Micrococcales</taxon>
        <taxon>Microbacteriaceae</taxon>
        <taxon>Clavibacter</taxon>
    </lineage>
</organism>
<gene>
    <name evidence="5" type="ORF">CMsap09_13390</name>
</gene>
<dbReference type="SUPFAM" id="SSF51735">
    <property type="entry name" value="NAD(P)-binding Rossmann-fold domains"/>
    <property type="match status" value="1"/>
</dbReference>
<accession>A0A251XWN1</accession>
<dbReference type="AlphaFoldDB" id="A0A251XWN1"/>
<name>A0A251XWN1_9MICO</name>
<evidence type="ECO:0000259" key="4">
    <source>
        <dbReference type="Pfam" id="PF01370"/>
    </source>
</evidence>
<evidence type="ECO:0000313" key="6">
    <source>
        <dbReference type="Proteomes" id="UP000195106"/>
    </source>
</evidence>
<evidence type="ECO:0000256" key="1">
    <source>
        <dbReference type="ARBA" id="ARBA00007637"/>
    </source>
</evidence>
<comment type="similarity">
    <text evidence="1">Belongs to the NAD(P)-dependent epimerase/dehydratase family.</text>
</comment>
<comment type="caution">
    <text evidence="5">The sequence shown here is derived from an EMBL/GenBank/DDBJ whole genome shotgun (WGS) entry which is preliminary data.</text>
</comment>
<dbReference type="Proteomes" id="UP000195106">
    <property type="component" value="Unassembled WGS sequence"/>
</dbReference>
<sequence length="268" mass="28048">MADARSIVITGAAGLVARGVRPLLRAAGHRLTLIDLVDPEAVAGETAITVSVTDTDAVRAAIVGADLVVHLGGLSRERSWAALAEANVEGTRSVLEAARDTGVRRVLLASSTHAVGFHPVPAQPVDRLEPRPDGLYGASKAAMEALGSVYADRHGLAVVSVRIGTALARPTTSRMLSTWLSFPDLARLVEAVAVLDEPGARIVWGVSRNTRAWFAHDAGHAIGYHPEDDAEQHAADVMPRDVDGVDPDANGLIGGEFASAAHPLGEPW</sequence>
<dbReference type="GO" id="GO:0016491">
    <property type="term" value="F:oxidoreductase activity"/>
    <property type="evidence" value="ECO:0007669"/>
    <property type="project" value="UniProtKB-KW"/>
</dbReference>
<keyword evidence="3" id="KW-0520">NAD</keyword>